<dbReference type="InterPro" id="IPR008979">
    <property type="entry name" value="Galactose-bd-like_sf"/>
</dbReference>
<sequence>MPEARWSSAASSRLLVALDTPTSVLAWSAVDDAVMGGLSSSHLLFDPSGHADFTGSVSLANNGGFASVRTAPGDYSAPGALSFRLAVRGDGRCYKLNLRTDDAFDGPNHQAVFSPPAGQWSEIVLAIADFIARHRGRPVDAPPLDPARIRRVGLMIADRQVGSFSLSIRWLRAEAPGSL</sequence>
<evidence type="ECO:0000256" key="1">
    <source>
        <dbReference type="ARBA" id="ARBA00007884"/>
    </source>
</evidence>
<dbReference type="InterPro" id="IPR039131">
    <property type="entry name" value="NDUFAF1"/>
</dbReference>
<evidence type="ECO:0000259" key="2">
    <source>
        <dbReference type="Pfam" id="PF08547"/>
    </source>
</evidence>
<evidence type="ECO:0000313" key="4">
    <source>
        <dbReference type="Proteomes" id="UP000697998"/>
    </source>
</evidence>
<dbReference type="EMBL" id="JADJMH010000002">
    <property type="protein sequence ID" value="MBK7674092.1"/>
    <property type="molecule type" value="Genomic_DNA"/>
</dbReference>
<protein>
    <submittedName>
        <fullName evidence="3">CIA30 family protein</fullName>
    </submittedName>
</protein>
<comment type="similarity">
    <text evidence="1">Belongs to the CIA30 family.</text>
</comment>
<dbReference type="Pfam" id="PF08547">
    <property type="entry name" value="CIA30"/>
    <property type="match status" value="1"/>
</dbReference>
<dbReference type="PANTHER" id="PTHR13194:SF19">
    <property type="entry name" value="NAD(P)-BINDING ROSSMANN-FOLD SUPERFAMILY PROTEIN"/>
    <property type="match status" value="1"/>
</dbReference>
<dbReference type="AlphaFoldDB" id="A0A935UEZ8"/>
<dbReference type="PANTHER" id="PTHR13194">
    <property type="entry name" value="COMPLEX I INTERMEDIATE-ASSOCIATED PROTEIN 30"/>
    <property type="match status" value="1"/>
</dbReference>
<comment type="caution">
    <text evidence="3">The sequence shown here is derived from an EMBL/GenBank/DDBJ whole genome shotgun (WGS) entry which is preliminary data.</text>
</comment>
<proteinExistence type="inferred from homology"/>
<feature type="domain" description="NADH:ubiquinone oxidoreductase intermediate-associated protein 30" evidence="2">
    <location>
        <begin position="19"/>
        <end position="168"/>
    </location>
</feature>
<dbReference type="SUPFAM" id="SSF49785">
    <property type="entry name" value="Galactose-binding domain-like"/>
    <property type="match status" value="1"/>
</dbReference>
<dbReference type="Proteomes" id="UP000697998">
    <property type="component" value="Unassembled WGS sequence"/>
</dbReference>
<accession>A0A935UEZ8</accession>
<name>A0A935UEZ8_9PROT</name>
<organism evidence="3 4">
    <name type="scientific">Candidatus Accumulibacter proximus</name>
    <dbReference type="NCBI Taxonomy" id="2954385"/>
    <lineage>
        <taxon>Bacteria</taxon>
        <taxon>Pseudomonadati</taxon>
        <taxon>Pseudomonadota</taxon>
        <taxon>Betaproteobacteria</taxon>
        <taxon>Candidatus Accumulibacter</taxon>
    </lineage>
</organism>
<evidence type="ECO:0000313" key="3">
    <source>
        <dbReference type="EMBL" id="MBK7674092.1"/>
    </source>
</evidence>
<gene>
    <name evidence="3" type="ORF">IPJ27_04630</name>
</gene>
<reference evidence="3 4" key="1">
    <citation type="submission" date="2020-10" db="EMBL/GenBank/DDBJ databases">
        <title>Connecting structure to function with the recovery of over 1000 high-quality activated sludge metagenome-assembled genomes encoding full-length rRNA genes using long-read sequencing.</title>
        <authorList>
            <person name="Singleton C.M."/>
            <person name="Petriglieri F."/>
            <person name="Kristensen J.M."/>
            <person name="Kirkegaard R.H."/>
            <person name="Michaelsen T.Y."/>
            <person name="Andersen M.H."/>
            <person name="Karst S.M."/>
            <person name="Dueholm M.S."/>
            <person name="Nielsen P.H."/>
            <person name="Albertsen M."/>
        </authorList>
    </citation>
    <scope>NUCLEOTIDE SEQUENCE [LARGE SCALE GENOMIC DNA]</scope>
    <source>
        <strain evidence="3">EsbW_18-Q3-R4-48_BATAC.285</strain>
    </source>
</reference>
<dbReference type="InterPro" id="IPR013857">
    <property type="entry name" value="NADH-UbQ_OxRdtase-assoc_prot30"/>
</dbReference>